<feature type="compositionally biased region" description="Low complexity" evidence="2">
    <location>
        <begin position="203"/>
        <end position="223"/>
    </location>
</feature>
<feature type="compositionally biased region" description="Low complexity" evidence="2">
    <location>
        <begin position="516"/>
        <end position="536"/>
    </location>
</feature>
<feature type="compositionally biased region" description="Basic and acidic residues" evidence="2">
    <location>
        <begin position="371"/>
        <end position="396"/>
    </location>
</feature>
<dbReference type="Gene3D" id="2.60.40.10">
    <property type="entry name" value="Immunoglobulins"/>
    <property type="match status" value="1"/>
</dbReference>
<dbReference type="CDD" id="cd00185">
    <property type="entry name" value="TNFRSF"/>
    <property type="match status" value="1"/>
</dbReference>
<feature type="domain" description="TNFR-Cys" evidence="5">
    <location>
        <begin position="88"/>
        <end position="132"/>
    </location>
</feature>
<feature type="compositionally biased region" description="Pro residues" evidence="2">
    <location>
        <begin position="192"/>
        <end position="202"/>
    </location>
</feature>
<feature type="chain" id="PRO_5035472740" evidence="4">
    <location>
        <begin position="28"/>
        <end position="882"/>
    </location>
</feature>
<dbReference type="AlphaFoldDB" id="A0A8K0EXU7"/>
<dbReference type="InterPro" id="IPR013783">
    <property type="entry name" value="Ig-like_fold"/>
</dbReference>
<dbReference type="SUPFAM" id="SSF48726">
    <property type="entry name" value="Immunoglobulin"/>
    <property type="match status" value="1"/>
</dbReference>
<feature type="compositionally biased region" description="Low complexity" evidence="2">
    <location>
        <begin position="438"/>
        <end position="448"/>
    </location>
</feature>
<evidence type="ECO:0000259" key="5">
    <source>
        <dbReference type="PROSITE" id="PS50050"/>
    </source>
</evidence>
<evidence type="ECO:0000256" key="4">
    <source>
        <dbReference type="SAM" id="SignalP"/>
    </source>
</evidence>
<evidence type="ECO:0000256" key="3">
    <source>
        <dbReference type="SAM" id="Phobius"/>
    </source>
</evidence>
<evidence type="ECO:0000256" key="2">
    <source>
        <dbReference type="SAM" id="MobiDB-lite"/>
    </source>
</evidence>
<dbReference type="InterPro" id="IPR001368">
    <property type="entry name" value="TNFR/NGFR_Cys_rich_reg"/>
</dbReference>
<feature type="compositionally biased region" description="Polar residues" evidence="2">
    <location>
        <begin position="554"/>
        <end position="566"/>
    </location>
</feature>
<dbReference type="Pfam" id="PF13895">
    <property type="entry name" value="Ig_2"/>
    <property type="match status" value="1"/>
</dbReference>
<feature type="region of interest" description="Disordered" evidence="2">
    <location>
        <begin position="664"/>
        <end position="725"/>
    </location>
</feature>
<dbReference type="OrthoDB" id="8673048at2759"/>
<dbReference type="InterPro" id="IPR036179">
    <property type="entry name" value="Ig-like_dom_sf"/>
</dbReference>
<keyword evidence="3" id="KW-0472">Membrane</keyword>
<dbReference type="PROSITE" id="PS50835">
    <property type="entry name" value="IG_LIKE"/>
    <property type="match status" value="1"/>
</dbReference>
<keyword evidence="4" id="KW-0732">Signal</keyword>
<dbReference type="InterPro" id="IPR011029">
    <property type="entry name" value="DEATH-like_dom_sf"/>
</dbReference>
<feature type="region of interest" description="Disordered" evidence="2">
    <location>
        <begin position="320"/>
        <end position="576"/>
    </location>
</feature>
<feature type="compositionally biased region" description="Polar residues" evidence="2">
    <location>
        <begin position="241"/>
        <end position="259"/>
    </location>
</feature>
<dbReference type="InterPro" id="IPR007110">
    <property type="entry name" value="Ig-like_dom"/>
</dbReference>
<feature type="signal peptide" evidence="4">
    <location>
        <begin position="1"/>
        <end position="27"/>
    </location>
</feature>
<sequence length="882" mass="95708">MSRTRKLTVVLLVLLVFVEIGVPRVKSAPIEREKSNPGAVRCPDPYTHWDPSSSTCVRCTEQCLAGEELKEDCGYSQEGYPVEDPCRQCPNGTYSEGTYLTGAGQNHGQCQDCNTCPSGYQQECNPKQPAVCLCDDDQELAPDGTTCQKICCLCRYDPSKEDVIDECLYRYPRTQYHCKKDSLSAGDTCTRPPQPRTTPAPPSVSTAAPPLTTDKTNTTNKTDVPPLGPTQAATSEPPPTAQTSSEPPSSTAKGMSTVNPIPVPKPGKHQTWVVGIVYKVFGIIAGIAVIFIFIYCVRRHYESQKAKTTGEDQVELLQDGAAVGGGEKEDTGTEDEEEEAGGHVITDAVTVDDPDKEVDTPGGGDSGNESNSKDTSDAGSDKRDGTPEAEGTKENGEADNSDGVTLPKEVASEDTMEFSERIDGPPNDEKGRNAVPFGVGPNRPNQQQPGGGQPPQPPPYPGHQRPDGQPAVNISGGIFNGPVTFVVQGNNSQYHAASGMNGQGQGDGNAGGGDGNPANGAAPPQADGRRQQPAQQDRQRGGDRTGPNSAVRPRNQQAATVTQPPANGNDRVGNRRRQDIQVNIQPNRARQGQDVSFSCVLPDNLDPTTCEFRWRKRDQVDCMAQEQNFNRTVQRCDAGVYTCEVTTPGGDVLEGQAELVIIEDNAEGGVDVPGRGRRPRDNDDDHPTRKRLRTTGSTASGAQGTSNPTAGPFTSDAQEGSNTSGQIQVPDFIQHMPLEKILDNEDLLSKMKVKLERFDRHYRNIGSYYGLKHDEVDHIEFIELSSKDSPFKAILEKVMSENITSENKTSKKKMTKNKTVGELLQYCNETLKRRDVVCTVVDYFVEKKKENQDSDMEVKEDVTRVMADSQSQQLEECSKGDI</sequence>
<keyword evidence="3" id="KW-1133">Transmembrane helix</keyword>
<evidence type="ECO:0000313" key="7">
    <source>
        <dbReference type="EMBL" id="CAH1267180.1"/>
    </source>
</evidence>
<dbReference type="EMBL" id="OV696691">
    <property type="protein sequence ID" value="CAH1267180.1"/>
    <property type="molecule type" value="Genomic_DNA"/>
</dbReference>
<dbReference type="Gene3D" id="1.10.533.10">
    <property type="entry name" value="Death Domain, Fas"/>
    <property type="match status" value="1"/>
</dbReference>
<feature type="transmembrane region" description="Helical" evidence="3">
    <location>
        <begin position="272"/>
        <end position="297"/>
    </location>
</feature>
<evidence type="ECO:0000313" key="8">
    <source>
        <dbReference type="Proteomes" id="UP000838412"/>
    </source>
</evidence>
<reference evidence="7" key="1">
    <citation type="submission" date="2022-01" db="EMBL/GenBank/DDBJ databases">
        <authorList>
            <person name="Braso-Vives M."/>
        </authorList>
    </citation>
    <scope>NUCLEOTIDE SEQUENCE</scope>
</reference>
<accession>A0A8K0EXU7</accession>
<dbReference type="Proteomes" id="UP000838412">
    <property type="component" value="Chromosome 6"/>
</dbReference>
<feature type="compositionally biased region" description="Pro residues" evidence="2">
    <location>
        <begin position="452"/>
        <end position="461"/>
    </location>
</feature>
<proteinExistence type="predicted"/>
<feature type="compositionally biased region" description="Basic and acidic residues" evidence="2">
    <location>
        <begin position="418"/>
        <end position="432"/>
    </location>
</feature>
<feature type="compositionally biased region" description="Gly residues" evidence="2">
    <location>
        <begin position="501"/>
        <end position="515"/>
    </location>
</feature>
<feature type="compositionally biased region" description="Polar residues" evidence="2">
    <location>
        <begin position="715"/>
        <end position="725"/>
    </location>
</feature>
<dbReference type="PROSITE" id="PS50050">
    <property type="entry name" value="TNFR_NGFR_2"/>
    <property type="match status" value="1"/>
</dbReference>
<protein>
    <submittedName>
        <fullName evidence="7">Hypp3704 protein</fullName>
    </submittedName>
</protein>
<evidence type="ECO:0000259" key="6">
    <source>
        <dbReference type="PROSITE" id="PS50835"/>
    </source>
</evidence>
<evidence type="ECO:0000256" key="1">
    <source>
        <dbReference type="PROSITE-ProRule" id="PRU00206"/>
    </source>
</evidence>
<keyword evidence="3" id="KW-0812">Transmembrane</keyword>
<comment type="caution">
    <text evidence="1">Lacks conserved residue(s) required for the propagation of feature annotation.</text>
</comment>
<organism evidence="7 8">
    <name type="scientific">Branchiostoma lanceolatum</name>
    <name type="common">Common lancelet</name>
    <name type="synonym">Amphioxus lanceolatum</name>
    <dbReference type="NCBI Taxonomy" id="7740"/>
    <lineage>
        <taxon>Eukaryota</taxon>
        <taxon>Metazoa</taxon>
        <taxon>Chordata</taxon>
        <taxon>Cephalochordata</taxon>
        <taxon>Leptocardii</taxon>
        <taxon>Amphioxiformes</taxon>
        <taxon>Branchiostomatidae</taxon>
        <taxon>Branchiostoma</taxon>
    </lineage>
</organism>
<dbReference type="SMART" id="SM00208">
    <property type="entry name" value="TNFR"/>
    <property type="match status" value="2"/>
</dbReference>
<feature type="repeat" description="TNFR-Cys" evidence="1">
    <location>
        <begin position="88"/>
        <end position="132"/>
    </location>
</feature>
<keyword evidence="8" id="KW-1185">Reference proteome</keyword>
<feature type="domain" description="Ig-like" evidence="6">
    <location>
        <begin position="578"/>
        <end position="660"/>
    </location>
</feature>
<feature type="region of interest" description="Disordered" evidence="2">
    <location>
        <begin position="183"/>
        <end position="266"/>
    </location>
</feature>
<name>A0A8K0EXU7_BRALA</name>
<feature type="compositionally biased region" description="Low complexity" evidence="2">
    <location>
        <begin position="694"/>
        <end position="706"/>
    </location>
</feature>
<gene>
    <name evidence="7" type="primary">Hypp3704</name>
    <name evidence="7" type="ORF">BLAG_LOCUS20631</name>
</gene>